<comment type="similarity">
    <text evidence="1">Belongs to the helicase family.</text>
</comment>
<dbReference type="CDD" id="cd18809">
    <property type="entry name" value="SF1_C_RecD"/>
    <property type="match status" value="1"/>
</dbReference>
<accession>A0ABY6KU62</accession>
<dbReference type="InterPro" id="IPR010285">
    <property type="entry name" value="DNA_helicase_pif1-like_DEAD"/>
</dbReference>
<dbReference type="EC" id="5.6.2.3" evidence="1"/>
<comment type="catalytic activity">
    <reaction evidence="1">
        <text>ATP + H2O = ADP + phosphate + H(+)</text>
        <dbReference type="Rhea" id="RHEA:13065"/>
        <dbReference type="ChEBI" id="CHEBI:15377"/>
        <dbReference type="ChEBI" id="CHEBI:15378"/>
        <dbReference type="ChEBI" id="CHEBI:30616"/>
        <dbReference type="ChEBI" id="CHEBI:43474"/>
        <dbReference type="ChEBI" id="CHEBI:456216"/>
        <dbReference type="EC" id="5.6.2.3"/>
    </reaction>
</comment>
<feature type="domain" description="DNA helicase Pif1-like 2B" evidence="5">
    <location>
        <begin position="1223"/>
        <end position="1269"/>
    </location>
</feature>
<evidence type="ECO:0000313" key="6">
    <source>
        <dbReference type="EMBL" id="UYV72400.1"/>
    </source>
</evidence>
<evidence type="ECO:0000259" key="5">
    <source>
        <dbReference type="Pfam" id="PF21530"/>
    </source>
</evidence>
<dbReference type="Pfam" id="PF14214">
    <property type="entry name" value="Helitron_like_N"/>
    <property type="match status" value="1"/>
</dbReference>
<reference evidence="6 7" key="1">
    <citation type="submission" date="2022-01" db="EMBL/GenBank/DDBJ databases">
        <title>A chromosomal length assembly of Cordylochernes scorpioides.</title>
        <authorList>
            <person name="Zeh D."/>
            <person name="Zeh J."/>
        </authorList>
    </citation>
    <scope>NUCLEOTIDE SEQUENCE [LARGE SCALE GENOMIC DNA]</scope>
    <source>
        <strain evidence="6">IN4F17</strain>
        <tissue evidence="6">Whole Body</tissue>
    </source>
</reference>
<evidence type="ECO:0000259" key="3">
    <source>
        <dbReference type="Pfam" id="PF05970"/>
    </source>
</evidence>
<keyword evidence="1" id="KW-0378">Hydrolase</keyword>
<protein>
    <recommendedName>
        <fullName evidence="1">ATP-dependent DNA helicase</fullName>
        <ecNumber evidence="1">5.6.2.3</ecNumber>
    </recommendedName>
</protein>
<dbReference type="PANTHER" id="PTHR10492">
    <property type="match status" value="1"/>
</dbReference>
<dbReference type="Pfam" id="PF05970">
    <property type="entry name" value="PIF1"/>
    <property type="match status" value="1"/>
</dbReference>
<evidence type="ECO:0000256" key="2">
    <source>
        <dbReference type="SAM" id="MobiDB-lite"/>
    </source>
</evidence>
<keyword evidence="1" id="KW-0547">Nucleotide-binding</keyword>
<keyword evidence="1" id="KW-0067">ATP-binding</keyword>
<feature type="compositionally biased region" description="Basic and acidic residues" evidence="2">
    <location>
        <begin position="88"/>
        <end position="119"/>
    </location>
</feature>
<dbReference type="InterPro" id="IPR025476">
    <property type="entry name" value="Helitron_helicase-like"/>
</dbReference>
<dbReference type="PANTHER" id="PTHR10492:SF57">
    <property type="entry name" value="ATP-DEPENDENT DNA HELICASE"/>
    <property type="match status" value="1"/>
</dbReference>
<dbReference type="Proteomes" id="UP001235939">
    <property type="component" value="Chromosome 09"/>
</dbReference>
<keyword evidence="1" id="KW-0233">DNA recombination</keyword>
<dbReference type="Gene3D" id="3.40.50.300">
    <property type="entry name" value="P-loop containing nucleotide triphosphate hydrolases"/>
    <property type="match status" value="2"/>
</dbReference>
<dbReference type="EMBL" id="CP092871">
    <property type="protein sequence ID" value="UYV72400.1"/>
    <property type="molecule type" value="Genomic_DNA"/>
</dbReference>
<keyword evidence="1" id="KW-0234">DNA repair</keyword>
<keyword evidence="1" id="KW-0227">DNA damage</keyword>
<dbReference type="InterPro" id="IPR049163">
    <property type="entry name" value="Pif1-like_2B_dom"/>
</dbReference>
<evidence type="ECO:0000313" key="7">
    <source>
        <dbReference type="Proteomes" id="UP001235939"/>
    </source>
</evidence>
<organism evidence="6 7">
    <name type="scientific">Cordylochernes scorpioides</name>
    <dbReference type="NCBI Taxonomy" id="51811"/>
    <lineage>
        <taxon>Eukaryota</taxon>
        <taxon>Metazoa</taxon>
        <taxon>Ecdysozoa</taxon>
        <taxon>Arthropoda</taxon>
        <taxon>Chelicerata</taxon>
        <taxon>Arachnida</taxon>
        <taxon>Pseudoscorpiones</taxon>
        <taxon>Cheliferoidea</taxon>
        <taxon>Chernetidae</taxon>
        <taxon>Cordylochernes</taxon>
    </lineage>
</organism>
<comment type="cofactor">
    <cofactor evidence="1">
        <name>Mg(2+)</name>
        <dbReference type="ChEBI" id="CHEBI:18420"/>
    </cofactor>
</comment>
<dbReference type="InterPro" id="IPR027417">
    <property type="entry name" value="P-loop_NTPase"/>
</dbReference>
<sequence>MGPKKYKTEEERKQAKAEQDKLRYENLKQKEAASAQNGDISARAKRLQKIAASQRKRRLDESLEVHVKRKKDNATRQRNSRNNVRLNENVEQRLSRLNQDAESHRRQRENESELETAARRENDRQIHIRRHQNQSINLRRHRQQSAVLVTEDENSVVEHTCGLMSVICLYCGSHNFLSERPLDGKFTQSCQKGKVVLPQNKYPILLEDLMKQRHQHNKNYLENIRSINSSFAFASMGAQVSPPPGYGPYCFRIQGQIYHRTGTLHPEDGEGRKFAQLYILDTEVATEERLKLKENQGCNKDLMNAVATLLHQINPFTEAYRMLGDVEKEEERKAKENNTELPSIVMAIKQDRKQDHRRYNNPRVSEVAVIFESDDGEPPFQRDILIHLRPDPLDPFSPNTQRISLLHRNLDALWYPLFFPRGEQGWHDQIWQHLENRAIQNGIPIGKMVIFAVIIRGQSTQYAAALPGCNGHCRDNGKPDLFVTMTCNPKWKDITDNLEDWQRVEHRPDLIARVFKLKLEQLLKEINEGLFGTVKAMVYVIEFQKRGLPHAHILLILNGESKLRTEEDVDNVVWAEIPDEEKYPVLNSIVLENMIHGPCGTRNPNCSCMENGVCTKGFPKDFQQFTITDGDGYPSYRRRKGKTYLHKGKSVENSLVVPYNPYLLKKFNCHINVAICASIKSVKYLFKYIYKGHDKANVAITETAANHDETSKFVDSRYVSAPEAIWRIFTFKMHEQSHVIYRLAVHLPNAQALYFNENDSADNLHQKLSKSSTLMEWFKLNQNDQEARNYFYREIPNHYVWETKKTKGTWQPRQRGGENVIGRMYTVSVSDQERYFLRILLLHVKGATSFEYLRTVDGILHSTFKKAAQAHGLLLDDTMWRLTIRDACLLSMSQKLRELFAYICVYGPPTSPLESWQESFKEVDLPEPASHLPCLIEDYDEAYELSMAAEMREILNDGQRAAYNVIIDALEDSESRTPKCFFIDGPGGSGKTFLYELLMHHVRGFNDVVLPSATTGIAANLLTGGRTMHSFYGIPVPINETLLREVMSESVSFKCQIPFGGKVIVFGGYFRQCLPVIPNGTRTEIVDSCIKQSYLWSNFSRLLLEANMRCSDIDYCEWLLKLGNGELTNEHNLGEDVIEIPSELLCTQSIVIDIFGHQISIDITNTKSIETLASHAILCPKNDDVDLLNSEIMDRITGEDTVYKSDDTVVTDEDDQREDYPVEFLNSLSPSGMSPHRLRLKIGAIVMLLRNLNTKKALCNGTRLIVTNLLPNVIAAKVITGSAAGDDVFIPRIDLCPSEIKLPFRLKRRQFPFKLAFAMTINKSQGQSLKKVGIYLPQPVFGHGQLYVAFSRVKEKTGVKVQVINTPSQGRRTVTKQRVPLLTCSHGPEWERTSLKTKEDHMHRNMVPSD</sequence>
<dbReference type="Pfam" id="PF21530">
    <property type="entry name" value="Pif1_2B_dom"/>
    <property type="match status" value="1"/>
</dbReference>
<keyword evidence="7" id="KW-1185">Reference proteome</keyword>
<evidence type="ECO:0000259" key="4">
    <source>
        <dbReference type="Pfam" id="PF14214"/>
    </source>
</evidence>
<feature type="domain" description="DNA helicase Pif1-like DEAD-box helicase" evidence="3">
    <location>
        <begin position="1042"/>
        <end position="1131"/>
    </location>
</feature>
<evidence type="ECO:0000256" key="1">
    <source>
        <dbReference type="RuleBase" id="RU363044"/>
    </source>
</evidence>
<gene>
    <name evidence="6" type="ORF">LAZ67_9002955</name>
</gene>
<dbReference type="SUPFAM" id="SSF52540">
    <property type="entry name" value="P-loop containing nucleoside triphosphate hydrolases"/>
    <property type="match status" value="2"/>
</dbReference>
<feature type="domain" description="Helitron helicase-like" evidence="4">
    <location>
        <begin position="443"/>
        <end position="555"/>
    </location>
</feature>
<feature type="compositionally biased region" description="Polar residues" evidence="2">
    <location>
        <begin position="76"/>
        <end position="86"/>
    </location>
</feature>
<feature type="region of interest" description="Disordered" evidence="2">
    <location>
        <begin position="1"/>
        <end position="20"/>
    </location>
</feature>
<proteinExistence type="inferred from homology"/>
<name>A0ABY6KU62_9ARAC</name>
<keyword evidence="1" id="KW-0347">Helicase</keyword>
<feature type="region of interest" description="Disordered" evidence="2">
    <location>
        <begin position="52"/>
        <end position="119"/>
    </location>
</feature>